<feature type="coiled-coil region" evidence="8">
    <location>
        <begin position="102"/>
        <end position="168"/>
    </location>
</feature>
<feature type="coiled-coil region" evidence="8">
    <location>
        <begin position="341"/>
        <end position="471"/>
    </location>
</feature>
<dbReference type="InterPro" id="IPR032419">
    <property type="entry name" value="CC2-LZ_dom"/>
</dbReference>
<keyword evidence="4 7" id="KW-0863">Zinc-finger</keyword>
<dbReference type="AlphaFoldDB" id="T2M7C5"/>
<dbReference type="PANTHER" id="PTHR31553:SF1">
    <property type="entry name" value="NF-KAPPA-B ESSENTIAL MODULATOR"/>
    <property type="match status" value="1"/>
</dbReference>
<dbReference type="GO" id="GO:0005737">
    <property type="term" value="C:cytoplasm"/>
    <property type="evidence" value="ECO:0007669"/>
    <property type="project" value="UniProtKB-SubCell"/>
</dbReference>
<dbReference type="Gene3D" id="1.20.5.990">
    <property type="entry name" value="Nemo cc2-lz domain - 1d5 darpin complex"/>
    <property type="match status" value="1"/>
</dbReference>
<sequence>MSSSLVDPMTDNLSVFADAELISFSTFEQDRNITQNDAEIPSISFVGMRYEGVVFNNVEKQIFSKIKDLVSENTNLKTVMQKNNQRLEEHYNKCVEFKTKYIKRETELKEKLLEEKKSLEELEWRFESYKKAVSSNNISLASNQTELHSIIENEKKNLFKTLQSIEEKNPEDSAVEPLNKALEVLQSFSSHNNSLSTHDSSEFIKIDDLVSQITGIEGSLIDNPSSHTCEVKDLLSNTVKSIQFLNPHQGSNQPISLDHYFDLNTSYDALMMEKNKIKLEYEELSDSYNQVLKVSEQYYAVKKENSEILAVLKEKNEHILYLESQMANRSVIIEPFNGEELNELKNENRQLKNRIKELELENSNEELNKLKNENRQLKSRIKELEFENSETTKSFSAVDEENCQLKEENEQLNVKNKQLIAENKQLIVENKQLLIENKQLIVENKQYKCENEQLKVENKKSKLEDEQLKNENNVYSIQINEMKELIKLLQQGKTDLPQVRNNQSVYDHLVFQSNKPKEANVPETQISANYIISQQAENQMMTRIRELEEICDKLKCQLDEKTQECVNAKKEVEYKHNQLMDFNDRMHKINASFHDTNIMNQKLTSKLERFNELDEMCAKYKQLLEDKKKEHATINNELIQLKDHIMRLNVTNDNLKKTTEDLWKNLNLKSQQLKEKEQVENKIREKDNEICTLKEQMDALNVTIQKMSAEVDSIPVYQTQMDAYENDFRAERAAREKIHQDLCRVNEQLDEHILENTRLKEEIKHLTSSSLSEVQQRYSSPSMAGRFNQSNPHFLNSDRSAPLGNSRNGSNNHSYETNQSYYNDEPNYFNRRTPFENVNNQRPYYHSEERKCPKCNQGFPDLDSLQLHVVECLDN</sequence>
<dbReference type="GO" id="GO:0043122">
    <property type="term" value="P:regulation of canonical NF-kappaB signal transduction"/>
    <property type="evidence" value="ECO:0007669"/>
    <property type="project" value="TreeGrafter"/>
</dbReference>
<evidence type="ECO:0000256" key="4">
    <source>
        <dbReference type="ARBA" id="ARBA00022771"/>
    </source>
</evidence>
<protein>
    <submittedName>
        <fullName evidence="11">Optineurin</fullName>
    </submittedName>
</protein>
<dbReference type="PROSITE" id="PS51801">
    <property type="entry name" value="ZF_CCHC_NOA"/>
    <property type="match status" value="1"/>
</dbReference>
<comment type="subcellular location">
    <subcellularLocation>
        <location evidence="1">Cytoplasm</location>
    </subcellularLocation>
</comment>
<evidence type="ECO:0000313" key="11">
    <source>
        <dbReference type="EMBL" id="CDG68168.1"/>
    </source>
</evidence>
<dbReference type="Pfam" id="PF16516">
    <property type="entry name" value="CC2-LZ"/>
    <property type="match status" value="1"/>
</dbReference>
<feature type="region of interest" description="Disordered" evidence="9">
    <location>
        <begin position="767"/>
        <end position="819"/>
    </location>
</feature>
<dbReference type="Pfam" id="PF18414">
    <property type="entry name" value="zf_C2H2_10"/>
    <property type="match status" value="1"/>
</dbReference>
<feature type="coiled-coil region" evidence="8">
    <location>
        <begin position="537"/>
        <end position="571"/>
    </location>
</feature>
<dbReference type="OrthoDB" id="6343844at2759"/>
<evidence type="ECO:0000256" key="1">
    <source>
        <dbReference type="ARBA" id="ARBA00004496"/>
    </source>
</evidence>
<proteinExistence type="evidence at transcript level"/>
<keyword evidence="5" id="KW-0862">Zinc</keyword>
<gene>
    <name evidence="11" type="primary">OPTN</name>
</gene>
<evidence type="ECO:0000259" key="10">
    <source>
        <dbReference type="PROSITE" id="PS51801"/>
    </source>
</evidence>
<keyword evidence="3" id="KW-0479">Metal-binding</keyword>
<dbReference type="GO" id="GO:0070530">
    <property type="term" value="F:K63-linked polyubiquitin modification-dependent protein binding"/>
    <property type="evidence" value="ECO:0007669"/>
    <property type="project" value="InterPro"/>
</dbReference>
<dbReference type="Gene3D" id="1.20.5.390">
    <property type="entry name" value="L1 transposable element, trimerization domain"/>
    <property type="match status" value="1"/>
</dbReference>
<dbReference type="EMBL" id="HAAD01001936">
    <property type="protein sequence ID" value="CDG68168.1"/>
    <property type="molecule type" value="mRNA"/>
</dbReference>
<dbReference type="InterPro" id="IPR034735">
    <property type="entry name" value="NEMO_ZF"/>
</dbReference>
<evidence type="ECO:0000256" key="7">
    <source>
        <dbReference type="PROSITE-ProRule" id="PRU01142"/>
    </source>
</evidence>
<keyword evidence="2" id="KW-0963">Cytoplasm</keyword>
<feature type="domain" description="CCHC NOA-type" evidence="10">
    <location>
        <begin position="844"/>
        <end position="874"/>
    </location>
</feature>
<name>T2M7C5_HYDVU</name>
<evidence type="ECO:0000256" key="8">
    <source>
        <dbReference type="SAM" id="Coils"/>
    </source>
</evidence>
<feature type="coiled-coil region" evidence="8">
    <location>
        <begin position="610"/>
        <end position="644"/>
    </location>
</feature>
<evidence type="ECO:0000256" key="2">
    <source>
        <dbReference type="ARBA" id="ARBA00022490"/>
    </source>
</evidence>
<dbReference type="GO" id="GO:0008270">
    <property type="term" value="F:zinc ion binding"/>
    <property type="evidence" value="ECO:0007669"/>
    <property type="project" value="UniProtKB-KW"/>
</dbReference>
<organism evidence="11">
    <name type="scientific">Hydra vulgaris</name>
    <name type="common">Hydra</name>
    <name type="synonym">Hydra attenuata</name>
    <dbReference type="NCBI Taxonomy" id="6087"/>
    <lineage>
        <taxon>Eukaryota</taxon>
        <taxon>Metazoa</taxon>
        <taxon>Cnidaria</taxon>
        <taxon>Hydrozoa</taxon>
        <taxon>Hydroidolina</taxon>
        <taxon>Anthoathecata</taxon>
        <taxon>Aplanulata</taxon>
        <taxon>Hydridae</taxon>
        <taxon>Hydra</taxon>
    </lineage>
</organism>
<dbReference type="InterPro" id="IPR051301">
    <property type="entry name" value="Optineurin/NFkB_EssMod"/>
</dbReference>
<evidence type="ECO:0000256" key="6">
    <source>
        <dbReference type="ARBA" id="ARBA00023054"/>
    </source>
</evidence>
<keyword evidence="6 8" id="KW-0175">Coiled coil</keyword>
<evidence type="ECO:0000256" key="3">
    <source>
        <dbReference type="ARBA" id="ARBA00022723"/>
    </source>
</evidence>
<reference evidence="11" key="1">
    <citation type="journal article" date="2013" name="Genome Biol. Evol.">
        <title>Punctuated emergences of genetic and phenotypic innovations in eumetazoan, bilaterian, euteleostome, and hominidae ancestors.</title>
        <authorList>
            <person name="Wenger Y."/>
            <person name="Galliot B."/>
        </authorList>
    </citation>
    <scope>NUCLEOTIDE SEQUENCE</scope>
    <source>
        <tissue evidence="11">Whole animals</tissue>
    </source>
</reference>
<evidence type="ECO:0000256" key="5">
    <source>
        <dbReference type="ARBA" id="ARBA00022833"/>
    </source>
</evidence>
<dbReference type="PANTHER" id="PTHR31553">
    <property type="entry name" value="NF-KAPPA-B ESSENTIAL MODULATOR"/>
    <property type="match status" value="1"/>
</dbReference>
<accession>T2M7C5</accession>
<dbReference type="GO" id="GO:0005634">
    <property type="term" value="C:nucleus"/>
    <property type="evidence" value="ECO:0007669"/>
    <property type="project" value="TreeGrafter"/>
</dbReference>
<evidence type="ECO:0000256" key="9">
    <source>
        <dbReference type="SAM" id="MobiDB-lite"/>
    </source>
</evidence>